<reference evidence="3" key="1">
    <citation type="submission" date="2017-06" db="EMBL/GenBank/DDBJ databases">
        <title>Genome analysis of Fimbriiglobus ruber SP5, the first member of the order Planctomycetales with confirmed chitinolytic capability.</title>
        <authorList>
            <person name="Ravin N.V."/>
            <person name="Rakitin A.L."/>
            <person name="Ivanova A.A."/>
            <person name="Beletsky A.V."/>
            <person name="Kulichevskaya I.S."/>
            <person name="Mardanov A.V."/>
            <person name="Dedysh S.N."/>
        </authorList>
    </citation>
    <scope>NUCLEOTIDE SEQUENCE [LARGE SCALE GENOMIC DNA]</scope>
    <source>
        <strain evidence="3">SP5</strain>
    </source>
</reference>
<proteinExistence type="predicted"/>
<organism evidence="2 3">
    <name type="scientific">Fimbriiglobus ruber</name>
    <dbReference type="NCBI Taxonomy" id="1908690"/>
    <lineage>
        <taxon>Bacteria</taxon>
        <taxon>Pseudomonadati</taxon>
        <taxon>Planctomycetota</taxon>
        <taxon>Planctomycetia</taxon>
        <taxon>Gemmatales</taxon>
        <taxon>Gemmataceae</taxon>
        <taxon>Fimbriiglobus</taxon>
    </lineage>
</organism>
<gene>
    <name evidence="2" type="ORF">FRUB_06049</name>
</gene>
<evidence type="ECO:0000313" key="2">
    <source>
        <dbReference type="EMBL" id="OWK39486.1"/>
    </source>
</evidence>
<comment type="caution">
    <text evidence="2">The sequence shown here is derived from an EMBL/GenBank/DDBJ whole genome shotgun (WGS) entry which is preliminary data.</text>
</comment>
<dbReference type="Pfam" id="PF14243">
    <property type="entry name" value="R2K_3"/>
    <property type="match status" value="1"/>
</dbReference>
<feature type="domain" description="ATP-grasp" evidence="1">
    <location>
        <begin position="195"/>
        <end position="288"/>
    </location>
</feature>
<name>A0A225DPQ7_9BACT</name>
<evidence type="ECO:0000259" key="1">
    <source>
        <dbReference type="Pfam" id="PF14243"/>
    </source>
</evidence>
<dbReference type="RefSeq" id="WP_088256958.1">
    <property type="nucleotide sequence ID" value="NZ_NIDE01000010.1"/>
</dbReference>
<evidence type="ECO:0000313" key="3">
    <source>
        <dbReference type="Proteomes" id="UP000214646"/>
    </source>
</evidence>
<sequence>MTLAIAQYVTSFEALDRQLAYESISDDPENYHRCVARERTLEIEACRQVGIPCFLILDTPETQRIRMIGHGQDQFRRHLLFDSERNPVDSLAGYEVLLRTCVSHEQSPLEFIEAMGGVNVADWASQVKTQEWYKHVRPEYLKRKMAWFPLDQAPDLSGFKVDGQFFAKTSFKAISGVTDSLLSLLGYEVEMMPPGTEIIVSEPIRLPTDARGKREYRCFVVRKISSISRYIDYDTAYEIPGEVEEFATAFIADHQGVLPECYVLDVAESDRGLVVIELNGIVASGRYERNCFRKLLGDLR</sequence>
<dbReference type="EMBL" id="NIDE01000010">
    <property type="protein sequence ID" value="OWK39486.1"/>
    <property type="molecule type" value="Genomic_DNA"/>
</dbReference>
<dbReference type="OrthoDB" id="641345at2"/>
<keyword evidence="3" id="KW-1185">Reference proteome</keyword>
<accession>A0A225DPQ7</accession>
<dbReference type="AlphaFoldDB" id="A0A225DPQ7"/>
<protein>
    <recommendedName>
        <fullName evidence="1">ATP-grasp domain-containing protein</fullName>
    </recommendedName>
</protein>
<dbReference type="Proteomes" id="UP000214646">
    <property type="component" value="Unassembled WGS sequence"/>
</dbReference>
<dbReference type="InterPro" id="IPR025643">
    <property type="entry name" value="R2K_3"/>
</dbReference>